<accession>A0A4Y7PGX9</accession>
<dbReference type="PANTHER" id="PTHR24346:SF82">
    <property type="entry name" value="KP78A-RELATED"/>
    <property type="match status" value="1"/>
</dbReference>
<keyword evidence="5 9" id="KW-0418">Kinase</keyword>
<dbReference type="PANTHER" id="PTHR24346">
    <property type="entry name" value="MAP/MICROTUBULE AFFINITY-REGULATING KINASE"/>
    <property type="match status" value="1"/>
</dbReference>
<sequence>GQSQAGPSYTYWREARHQNPFTPHPQVQLQSNQSTANPSELAKQASKDASKEICTVHEASLAMLFHHPYVCIMRETITHQHHYYYMISAYVNGGKMLIISHGRLHERVARKFARQIGSALEYCHWNNVVHRNLKIENIRISRTGNIKIVDFGL</sequence>
<dbReference type="GO" id="GO:0004674">
    <property type="term" value="F:protein serine/threonine kinase activity"/>
    <property type="evidence" value="ECO:0007669"/>
    <property type="project" value="UniProtKB-KW"/>
</dbReference>
<dbReference type="GO" id="GO:0000226">
    <property type="term" value="P:microtubule cytoskeleton organization"/>
    <property type="evidence" value="ECO:0007669"/>
    <property type="project" value="TreeGrafter"/>
</dbReference>
<protein>
    <submittedName>
        <fullName evidence="9">Kinase-like protein</fullName>
    </submittedName>
</protein>
<feature type="compositionally biased region" description="Polar residues" evidence="7">
    <location>
        <begin position="19"/>
        <end position="38"/>
    </location>
</feature>
<dbReference type="InterPro" id="IPR011009">
    <property type="entry name" value="Kinase-like_dom_sf"/>
</dbReference>
<organism evidence="9 10">
    <name type="scientific">Rickenella mellea</name>
    <dbReference type="NCBI Taxonomy" id="50990"/>
    <lineage>
        <taxon>Eukaryota</taxon>
        <taxon>Fungi</taxon>
        <taxon>Dikarya</taxon>
        <taxon>Basidiomycota</taxon>
        <taxon>Agaricomycotina</taxon>
        <taxon>Agaricomycetes</taxon>
        <taxon>Hymenochaetales</taxon>
        <taxon>Rickenellaceae</taxon>
        <taxon>Rickenella</taxon>
    </lineage>
</organism>
<dbReference type="Proteomes" id="UP000294933">
    <property type="component" value="Unassembled WGS sequence"/>
</dbReference>
<name>A0A4Y7PGX9_9AGAM</name>
<feature type="non-terminal residue" evidence="9">
    <location>
        <position position="1"/>
    </location>
</feature>
<evidence type="ECO:0000259" key="8">
    <source>
        <dbReference type="PROSITE" id="PS50011"/>
    </source>
</evidence>
<evidence type="ECO:0000256" key="4">
    <source>
        <dbReference type="ARBA" id="ARBA00022741"/>
    </source>
</evidence>
<evidence type="ECO:0000256" key="1">
    <source>
        <dbReference type="ARBA" id="ARBA00010791"/>
    </source>
</evidence>
<proteinExistence type="inferred from homology"/>
<dbReference type="GO" id="GO:0005524">
    <property type="term" value="F:ATP binding"/>
    <property type="evidence" value="ECO:0007669"/>
    <property type="project" value="UniProtKB-KW"/>
</dbReference>
<dbReference type="SUPFAM" id="SSF56112">
    <property type="entry name" value="Protein kinase-like (PK-like)"/>
    <property type="match status" value="1"/>
</dbReference>
<dbReference type="OrthoDB" id="193931at2759"/>
<keyword evidence="10" id="KW-1185">Reference proteome</keyword>
<evidence type="ECO:0000256" key="6">
    <source>
        <dbReference type="ARBA" id="ARBA00022840"/>
    </source>
</evidence>
<reference evidence="9 10" key="1">
    <citation type="submission" date="2018-06" db="EMBL/GenBank/DDBJ databases">
        <title>A transcriptomic atlas of mushroom development highlights an independent origin of complex multicellularity.</title>
        <authorList>
            <consortium name="DOE Joint Genome Institute"/>
            <person name="Krizsan K."/>
            <person name="Almasi E."/>
            <person name="Merenyi Z."/>
            <person name="Sahu N."/>
            <person name="Viragh M."/>
            <person name="Koszo T."/>
            <person name="Mondo S."/>
            <person name="Kiss B."/>
            <person name="Balint B."/>
            <person name="Kues U."/>
            <person name="Barry K."/>
            <person name="Hegedus J.C."/>
            <person name="Henrissat B."/>
            <person name="Johnson J."/>
            <person name="Lipzen A."/>
            <person name="Ohm R."/>
            <person name="Nagy I."/>
            <person name="Pangilinan J."/>
            <person name="Yan J."/>
            <person name="Xiong Y."/>
            <person name="Grigoriev I.V."/>
            <person name="Hibbett D.S."/>
            <person name="Nagy L.G."/>
        </authorList>
    </citation>
    <scope>NUCLEOTIDE SEQUENCE [LARGE SCALE GENOMIC DNA]</scope>
    <source>
        <strain evidence="9 10">SZMC22713</strain>
    </source>
</reference>
<evidence type="ECO:0000256" key="5">
    <source>
        <dbReference type="ARBA" id="ARBA00022777"/>
    </source>
</evidence>
<dbReference type="GO" id="GO:0035556">
    <property type="term" value="P:intracellular signal transduction"/>
    <property type="evidence" value="ECO:0007669"/>
    <property type="project" value="TreeGrafter"/>
</dbReference>
<evidence type="ECO:0000256" key="2">
    <source>
        <dbReference type="ARBA" id="ARBA00022527"/>
    </source>
</evidence>
<evidence type="ECO:0000256" key="7">
    <source>
        <dbReference type="SAM" id="MobiDB-lite"/>
    </source>
</evidence>
<evidence type="ECO:0000313" key="10">
    <source>
        <dbReference type="Proteomes" id="UP000294933"/>
    </source>
</evidence>
<dbReference type="VEuPathDB" id="FungiDB:BD410DRAFT_858979"/>
<evidence type="ECO:0000256" key="3">
    <source>
        <dbReference type="ARBA" id="ARBA00022679"/>
    </source>
</evidence>
<dbReference type="Pfam" id="PF00069">
    <property type="entry name" value="Pkinase"/>
    <property type="match status" value="1"/>
</dbReference>
<dbReference type="STRING" id="50990.A0A4Y7PGX9"/>
<keyword evidence="2" id="KW-0723">Serine/threonine-protein kinase</keyword>
<feature type="region of interest" description="Disordered" evidence="7">
    <location>
        <begin position="1"/>
        <end position="44"/>
    </location>
</feature>
<keyword evidence="6" id="KW-0067">ATP-binding</keyword>
<dbReference type="PROSITE" id="PS50011">
    <property type="entry name" value="PROTEIN_KINASE_DOM"/>
    <property type="match status" value="1"/>
</dbReference>
<dbReference type="AlphaFoldDB" id="A0A4Y7PGX9"/>
<feature type="domain" description="Protein kinase" evidence="8">
    <location>
        <begin position="1"/>
        <end position="153"/>
    </location>
</feature>
<evidence type="ECO:0000313" key="9">
    <source>
        <dbReference type="EMBL" id="TDL14627.1"/>
    </source>
</evidence>
<dbReference type="Gene3D" id="1.10.510.10">
    <property type="entry name" value="Transferase(Phosphotransferase) domain 1"/>
    <property type="match status" value="1"/>
</dbReference>
<dbReference type="InterPro" id="IPR000719">
    <property type="entry name" value="Prot_kinase_dom"/>
</dbReference>
<gene>
    <name evidence="9" type="ORF">BD410DRAFT_858979</name>
</gene>
<comment type="similarity">
    <text evidence="1">Belongs to the protein kinase superfamily. CAMK Ser/Thr protein kinase family. NIM1 subfamily.</text>
</comment>
<dbReference type="EMBL" id="ML170321">
    <property type="protein sequence ID" value="TDL14627.1"/>
    <property type="molecule type" value="Genomic_DNA"/>
</dbReference>
<keyword evidence="3" id="KW-0808">Transferase</keyword>
<dbReference type="GO" id="GO:0005737">
    <property type="term" value="C:cytoplasm"/>
    <property type="evidence" value="ECO:0007669"/>
    <property type="project" value="TreeGrafter"/>
</dbReference>
<keyword evidence="4" id="KW-0547">Nucleotide-binding</keyword>